<dbReference type="FunFam" id="2.10.25.10:FF:000321">
    <property type="entry name" value="Protein delta homolog 1"/>
    <property type="match status" value="1"/>
</dbReference>
<feature type="domain" description="EGF-like" evidence="8">
    <location>
        <begin position="217"/>
        <end position="253"/>
    </location>
</feature>
<keyword evidence="3" id="KW-0677">Repeat</keyword>
<reference evidence="9 10" key="1">
    <citation type="journal article" date="2014" name="Nat. Commun.">
        <title>Molecular traces of alternative social organization in a termite genome.</title>
        <authorList>
            <person name="Terrapon N."/>
            <person name="Li C."/>
            <person name="Robertson H.M."/>
            <person name="Ji L."/>
            <person name="Meng X."/>
            <person name="Booth W."/>
            <person name="Chen Z."/>
            <person name="Childers C.P."/>
            <person name="Glastad K.M."/>
            <person name="Gokhale K."/>
            <person name="Gowin J."/>
            <person name="Gronenberg W."/>
            <person name="Hermansen R.A."/>
            <person name="Hu H."/>
            <person name="Hunt B.G."/>
            <person name="Huylmans A.K."/>
            <person name="Khalil S.M."/>
            <person name="Mitchell R.D."/>
            <person name="Munoz-Torres M.C."/>
            <person name="Mustard J.A."/>
            <person name="Pan H."/>
            <person name="Reese J.T."/>
            <person name="Scharf M.E."/>
            <person name="Sun F."/>
            <person name="Vogel H."/>
            <person name="Xiao J."/>
            <person name="Yang W."/>
            <person name="Yang Z."/>
            <person name="Yang Z."/>
            <person name="Zhou J."/>
            <person name="Zhu J."/>
            <person name="Brent C.S."/>
            <person name="Elsik C.G."/>
            <person name="Goodisman M.A."/>
            <person name="Liberles D.A."/>
            <person name="Roe R.M."/>
            <person name="Vargo E.L."/>
            <person name="Vilcinskas A."/>
            <person name="Wang J."/>
            <person name="Bornberg-Bauer E."/>
            <person name="Korb J."/>
            <person name="Zhang G."/>
            <person name="Liebig J."/>
        </authorList>
    </citation>
    <scope>NUCLEOTIDE SEQUENCE [LARGE SCALE GENOMIC DNA]</scope>
    <source>
        <tissue evidence="9">Whole organism</tissue>
    </source>
</reference>
<dbReference type="InterPro" id="IPR000742">
    <property type="entry name" value="EGF"/>
</dbReference>
<keyword evidence="1 6" id="KW-0245">EGF-like domain</keyword>
<keyword evidence="4 6" id="KW-1015">Disulfide bond</keyword>
<dbReference type="AlphaFoldDB" id="A0A067RES7"/>
<dbReference type="Gene3D" id="2.10.25.10">
    <property type="entry name" value="Laminin"/>
    <property type="match status" value="1"/>
</dbReference>
<keyword evidence="10" id="KW-1185">Reference proteome</keyword>
<feature type="region of interest" description="Disordered" evidence="7">
    <location>
        <begin position="1"/>
        <end position="52"/>
    </location>
</feature>
<evidence type="ECO:0000313" key="9">
    <source>
        <dbReference type="EMBL" id="KDR18565.1"/>
    </source>
</evidence>
<dbReference type="EMBL" id="KK852681">
    <property type="protein sequence ID" value="KDR18565.1"/>
    <property type="molecule type" value="Genomic_DNA"/>
</dbReference>
<sequence>MTSETLVNIDQTTRRNNPEDRNLHTNRPDDGGSMTSETLVNIDQTTRRNNPEDRNLHEMACLTTIQAAFVMLGNCCKSTTIVSMDSRCPQDRSAGHPASSFTRGQDKAHKKYVYCRSHLSVCKYYAAIIILLLFLELSLKAVTALETKLEATSNSTTHSLEPNLRYRQRGTEEHTRDSCIGGNKCEYRGFCKEIVDAYVCECYERFYKQVGDRCKDETNHCESNPCVNGGTCEPIWGNYFCTCDTQYHGRNCELENKLGIIRISRPQFLYDIEQFNNIVVETYLIFDDDIGSNFSFTYSTGRIDSVKFRGDASHVEDDIDPTAIEKRIQSDLKDKLSLGRFVLCHSDVHFMRI</sequence>
<dbReference type="Pfam" id="PF00008">
    <property type="entry name" value="EGF"/>
    <property type="match status" value="1"/>
</dbReference>
<proteinExistence type="predicted"/>
<evidence type="ECO:0000256" key="1">
    <source>
        <dbReference type="ARBA" id="ARBA00022536"/>
    </source>
</evidence>
<dbReference type="SUPFAM" id="SSF57196">
    <property type="entry name" value="EGF/Laminin"/>
    <property type="match status" value="1"/>
</dbReference>
<dbReference type="GO" id="GO:0005509">
    <property type="term" value="F:calcium ion binding"/>
    <property type="evidence" value="ECO:0007669"/>
    <property type="project" value="InterPro"/>
</dbReference>
<dbReference type="SMART" id="SM00179">
    <property type="entry name" value="EGF_CA"/>
    <property type="match status" value="1"/>
</dbReference>
<feature type="domain" description="EGF-like" evidence="8">
    <location>
        <begin position="175"/>
        <end position="215"/>
    </location>
</feature>
<dbReference type="PROSITE" id="PS00022">
    <property type="entry name" value="EGF_1"/>
    <property type="match status" value="1"/>
</dbReference>
<protein>
    <submittedName>
        <fullName evidence="9">Protocadherin Fat 1</fullName>
    </submittedName>
</protein>
<dbReference type="GO" id="GO:0003008">
    <property type="term" value="P:system process"/>
    <property type="evidence" value="ECO:0007669"/>
    <property type="project" value="UniProtKB-ARBA"/>
</dbReference>
<evidence type="ECO:0000256" key="7">
    <source>
        <dbReference type="SAM" id="MobiDB-lite"/>
    </source>
</evidence>
<dbReference type="InParanoid" id="A0A067RES7"/>
<accession>A0A067RES7</accession>
<organism evidence="9 10">
    <name type="scientific">Zootermopsis nevadensis</name>
    <name type="common">Dampwood termite</name>
    <dbReference type="NCBI Taxonomy" id="136037"/>
    <lineage>
        <taxon>Eukaryota</taxon>
        <taxon>Metazoa</taxon>
        <taxon>Ecdysozoa</taxon>
        <taxon>Arthropoda</taxon>
        <taxon>Hexapoda</taxon>
        <taxon>Insecta</taxon>
        <taxon>Pterygota</taxon>
        <taxon>Neoptera</taxon>
        <taxon>Polyneoptera</taxon>
        <taxon>Dictyoptera</taxon>
        <taxon>Blattodea</taxon>
        <taxon>Blattoidea</taxon>
        <taxon>Termitoidae</taxon>
        <taxon>Termopsidae</taxon>
        <taxon>Zootermopsis</taxon>
    </lineage>
</organism>
<dbReference type="SMART" id="SM00181">
    <property type="entry name" value="EGF"/>
    <property type="match status" value="2"/>
</dbReference>
<feature type="disulfide bond" evidence="6">
    <location>
        <begin position="243"/>
        <end position="252"/>
    </location>
</feature>
<evidence type="ECO:0000313" key="10">
    <source>
        <dbReference type="Proteomes" id="UP000027135"/>
    </source>
</evidence>
<feature type="compositionally biased region" description="Polar residues" evidence="7">
    <location>
        <begin position="33"/>
        <end position="44"/>
    </location>
</feature>
<dbReference type="CDD" id="cd00054">
    <property type="entry name" value="EGF_CA"/>
    <property type="match status" value="1"/>
</dbReference>
<keyword evidence="2" id="KW-0732">Signal</keyword>
<comment type="caution">
    <text evidence="6">Lacks conserved residue(s) required for the propagation of feature annotation.</text>
</comment>
<dbReference type="PANTHER" id="PTHR12916">
    <property type="entry name" value="CYTOCHROME C OXIDASE POLYPEPTIDE VIC-2"/>
    <property type="match status" value="1"/>
</dbReference>
<feature type="compositionally biased region" description="Polar residues" evidence="7">
    <location>
        <begin position="1"/>
        <end position="11"/>
    </location>
</feature>
<dbReference type="eggNOG" id="KOG1219">
    <property type="taxonomic scope" value="Eukaryota"/>
</dbReference>
<name>A0A067RES7_ZOONE</name>
<dbReference type="PROSITE" id="PS50026">
    <property type="entry name" value="EGF_3"/>
    <property type="match status" value="2"/>
</dbReference>
<dbReference type="PANTHER" id="PTHR12916:SF4">
    <property type="entry name" value="UNINFLATABLE, ISOFORM C"/>
    <property type="match status" value="1"/>
</dbReference>
<evidence type="ECO:0000256" key="3">
    <source>
        <dbReference type="ARBA" id="ARBA00022737"/>
    </source>
</evidence>
<evidence type="ECO:0000259" key="8">
    <source>
        <dbReference type="PROSITE" id="PS50026"/>
    </source>
</evidence>
<dbReference type="InterPro" id="IPR001881">
    <property type="entry name" value="EGF-like_Ca-bd_dom"/>
</dbReference>
<evidence type="ECO:0000256" key="5">
    <source>
        <dbReference type="ARBA" id="ARBA00023180"/>
    </source>
</evidence>
<gene>
    <name evidence="9" type="ORF">L798_07661</name>
</gene>
<keyword evidence="5" id="KW-0325">Glycoprotein</keyword>
<feature type="compositionally biased region" description="Basic and acidic residues" evidence="7">
    <location>
        <begin position="12"/>
        <end position="30"/>
    </location>
</feature>
<evidence type="ECO:0000256" key="6">
    <source>
        <dbReference type="PROSITE-ProRule" id="PRU00076"/>
    </source>
</evidence>
<dbReference type="Proteomes" id="UP000027135">
    <property type="component" value="Unassembled WGS sequence"/>
</dbReference>
<evidence type="ECO:0000256" key="2">
    <source>
        <dbReference type="ARBA" id="ARBA00022729"/>
    </source>
</evidence>
<evidence type="ECO:0000256" key="4">
    <source>
        <dbReference type="ARBA" id="ARBA00023157"/>
    </source>
</evidence>